<feature type="domain" description="SKP1 component dimerisation" evidence="8">
    <location>
        <begin position="155"/>
        <end position="202"/>
    </location>
</feature>
<evidence type="ECO:0000256" key="6">
    <source>
        <dbReference type="ARBA" id="ARBA00054396"/>
    </source>
</evidence>
<dbReference type="InterPro" id="IPR016897">
    <property type="entry name" value="SKP1"/>
</dbReference>
<evidence type="ECO:0000313" key="10">
    <source>
        <dbReference type="EMBL" id="RWR77132.1"/>
    </source>
</evidence>
<evidence type="ECO:0000259" key="8">
    <source>
        <dbReference type="Pfam" id="PF01466"/>
    </source>
</evidence>
<dbReference type="EMBL" id="QPKB01000002">
    <property type="protein sequence ID" value="RWR77132.1"/>
    <property type="molecule type" value="Genomic_DNA"/>
</dbReference>
<keyword evidence="4" id="KW-0833">Ubl conjugation pathway</keyword>
<dbReference type="GO" id="GO:0009867">
    <property type="term" value="P:jasmonic acid mediated signaling pathway"/>
    <property type="evidence" value="ECO:0007669"/>
    <property type="project" value="UniProtKB-ARBA"/>
</dbReference>
<dbReference type="InterPro" id="IPR016072">
    <property type="entry name" value="Skp1_comp_dimer"/>
</dbReference>
<comment type="similarity">
    <text evidence="3">Belongs to the SKP1 family.</text>
</comment>
<feature type="domain" description="SKP1 component POZ" evidence="9">
    <location>
        <begin position="321"/>
        <end position="374"/>
    </location>
</feature>
<gene>
    <name evidence="10" type="ORF">CKAN_00560600</name>
</gene>
<dbReference type="Pfam" id="PF03931">
    <property type="entry name" value="Skp1_POZ"/>
    <property type="match status" value="3"/>
</dbReference>
<evidence type="ECO:0000256" key="1">
    <source>
        <dbReference type="ARBA" id="ARBA00004123"/>
    </source>
</evidence>
<dbReference type="InterPro" id="IPR016073">
    <property type="entry name" value="Skp1_comp_POZ"/>
</dbReference>
<comment type="subcellular location">
    <subcellularLocation>
        <location evidence="1">Nucleus</location>
    </subcellularLocation>
</comment>
<keyword evidence="11" id="KW-1185">Reference proteome</keyword>
<reference evidence="10 11" key="1">
    <citation type="journal article" date="2019" name="Nat. Plants">
        <title>Stout camphor tree genome fills gaps in understanding of flowering plant genome evolution.</title>
        <authorList>
            <person name="Chaw S.M."/>
            <person name="Liu Y.C."/>
            <person name="Wu Y.W."/>
            <person name="Wang H.Y."/>
            <person name="Lin C.I."/>
            <person name="Wu C.S."/>
            <person name="Ke H.M."/>
            <person name="Chang L.Y."/>
            <person name="Hsu C.Y."/>
            <person name="Yang H.T."/>
            <person name="Sudianto E."/>
            <person name="Hsu M.H."/>
            <person name="Wu K.P."/>
            <person name="Wang L.N."/>
            <person name="Leebens-Mack J.H."/>
            <person name="Tsai I.J."/>
        </authorList>
    </citation>
    <scope>NUCLEOTIDE SEQUENCE [LARGE SCALE GENOMIC DNA]</scope>
    <source>
        <strain evidence="11">cv. Chaw 1501</strain>
        <tissue evidence="10">Young leaves</tissue>
    </source>
</reference>
<organism evidence="10 11">
    <name type="scientific">Cinnamomum micranthum f. kanehirae</name>
    <dbReference type="NCBI Taxonomy" id="337451"/>
    <lineage>
        <taxon>Eukaryota</taxon>
        <taxon>Viridiplantae</taxon>
        <taxon>Streptophyta</taxon>
        <taxon>Embryophyta</taxon>
        <taxon>Tracheophyta</taxon>
        <taxon>Spermatophyta</taxon>
        <taxon>Magnoliopsida</taxon>
        <taxon>Magnoliidae</taxon>
        <taxon>Laurales</taxon>
        <taxon>Lauraceae</taxon>
        <taxon>Cinnamomum</taxon>
    </lineage>
</organism>
<protein>
    <submittedName>
        <fullName evidence="10">SKP1-like protein 1A isoform X2</fullName>
    </submittedName>
</protein>
<dbReference type="FunFam" id="3.30.710.10:FF:000026">
    <property type="entry name" value="E3 ubiquitin ligase complex SCF subunit"/>
    <property type="match status" value="1"/>
</dbReference>
<dbReference type="SUPFAM" id="SSF81382">
    <property type="entry name" value="Skp1 dimerisation domain-like"/>
    <property type="match status" value="3"/>
</dbReference>
<evidence type="ECO:0000259" key="9">
    <source>
        <dbReference type="Pfam" id="PF03931"/>
    </source>
</evidence>
<dbReference type="GO" id="GO:0016567">
    <property type="term" value="P:protein ubiquitination"/>
    <property type="evidence" value="ECO:0007669"/>
    <property type="project" value="UniProtKB-UniPathway"/>
</dbReference>
<feature type="domain" description="SKP1 component POZ" evidence="9">
    <location>
        <begin position="206"/>
        <end position="249"/>
    </location>
</feature>
<feature type="region of interest" description="Disordered" evidence="7">
    <location>
        <begin position="1"/>
        <end position="42"/>
    </location>
</feature>
<dbReference type="Proteomes" id="UP000283530">
    <property type="component" value="Unassembled WGS sequence"/>
</dbReference>
<keyword evidence="5" id="KW-0539">Nucleus</keyword>
<dbReference type="CDD" id="cd18322">
    <property type="entry name" value="BTB_POZ_SKP1"/>
    <property type="match status" value="2"/>
</dbReference>
<feature type="domain" description="SKP1 component dimerisation" evidence="8">
    <location>
        <begin position="419"/>
        <end position="466"/>
    </location>
</feature>
<dbReference type="GO" id="GO:0006511">
    <property type="term" value="P:ubiquitin-dependent protein catabolic process"/>
    <property type="evidence" value="ECO:0007669"/>
    <property type="project" value="InterPro"/>
</dbReference>
<comment type="pathway">
    <text evidence="2">Protein modification; protein ubiquitination.</text>
</comment>
<sequence>MASTSKSPAAAAGSSAASSSSSSSSSAGASSSSSAGASSSSSAVASSTSSKMVVLMSMEGERFEVEDYVARESKIISNMMEDDCANNVIPVPNVMASILSKIIEWCKKHAQMKEDDNHSNEEKEKELRSWDKEFVDLDTDTLYHLVVAANYLEIKGLLDLVCQRVADMLKGKSPEQIRKIFNIKNDFTPEEEEEIRKENSWAFERDSVASESKIINHMIEDDCANNVLPIPNVESSIFSRVIEWFKKHTQTEGDDNNDNEEEERLRLWADLDTDSLYDLSWQPTTLTLSTCWTSPADYLDVRGSILSSVTEHHNNQEEELSMEGERFEVEDYVARESNIICNMMEDDCANNAIPVPNVMASILSKIIEWCKKHTQMKEDDNHSNEEKEKELRSWDKEFVNLDTDTLYHLVVAANYLDIKGLLDLLCQRVADMLKGKSPEQIREIFNIKNDFTPEEEEEIRKENSWAFEKSVALESNLIRRMMEDDCANNIIPLPNVTAPIFYLVIEYCKKHAEMKDNKEKKKELRSQGEELLKSDPHTYSNLMEAVNYLDIKSLMDLTAQWLADFLKGKSPRLIRELLKIKNDFTPEEEAEILERNRWAFD</sequence>
<evidence type="ECO:0000313" key="11">
    <source>
        <dbReference type="Proteomes" id="UP000283530"/>
    </source>
</evidence>
<dbReference type="Pfam" id="PF01466">
    <property type="entry name" value="Skp1"/>
    <property type="match status" value="3"/>
</dbReference>
<dbReference type="AlphaFoldDB" id="A0A3S4NH06"/>
<dbReference type="GO" id="GO:0005634">
    <property type="term" value="C:nucleus"/>
    <property type="evidence" value="ECO:0007669"/>
    <property type="project" value="UniProtKB-SubCell"/>
</dbReference>
<feature type="domain" description="SKP1 component dimerisation" evidence="8">
    <location>
        <begin position="552"/>
        <end position="599"/>
    </location>
</feature>
<evidence type="ECO:0000256" key="5">
    <source>
        <dbReference type="ARBA" id="ARBA00023242"/>
    </source>
</evidence>
<dbReference type="FunFam" id="3.30.710.10:FF:000170">
    <property type="entry name" value="SKP1-like protein 5"/>
    <property type="match status" value="1"/>
</dbReference>
<dbReference type="InterPro" id="IPR011333">
    <property type="entry name" value="SKP1/BTB/POZ_sf"/>
</dbReference>
<dbReference type="STRING" id="337451.A0A3S4NH06"/>
<evidence type="ECO:0000256" key="7">
    <source>
        <dbReference type="SAM" id="MobiDB-lite"/>
    </source>
</evidence>
<dbReference type="UniPathway" id="UPA00143"/>
<evidence type="ECO:0000256" key="2">
    <source>
        <dbReference type="ARBA" id="ARBA00004906"/>
    </source>
</evidence>
<evidence type="ECO:0000256" key="4">
    <source>
        <dbReference type="ARBA" id="ARBA00022786"/>
    </source>
</evidence>
<name>A0A3S4NH06_9MAGN</name>
<dbReference type="PANTHER" id="PTHR11165">
    <property type="entry name" value="SKP1"/>
    <property type="match status" value="1"/>
</dbReference>
<dbReference type="InterPro" id="IPR001232">
    <property type="entry name" value="SKP1-like"/>
</dbReference>
<dbReference type="SUPFAM" id="SSF54695">
    <property type="entry name" value="POZ domain"/>
    <property type="match status" value="4"/>
</dbReference>
<dbReference type="InterPro" id="IPR036296">
    <property type="entry name" value="SKP1-like_dim_sf"/>
</dbReference>
<evidence type="ECO:0000256" key="3">
    <source>
        <dbReference type="ARBA" id="ARBA00009993"/>
    </source>
</evidence>
<comment type="caution">
    <text evidence="10">The sequence shown here is derived from an EMBL/GenBank/DDBJ whole genome shotgun (WGS) entry which is preliminary data.</text>
</comment>
<dbReference type="OrthoDB" id="7827685at2759"/>
<accession>A0A3S4NH06</accession>
<proteinExistence type="inferred from homology"/>
<dbReference type="SMART" id="SM00512">
    <property type="entry name" value="Skp1"/>
    <property type="match status" value="4"/>
</dbReference>
<comment type="function">
    <text evidence="6">Involved in ubiquitination and subsequent proteasomal degradation of target proteins. Together with CUL1, RBX1 and a F-box protein, it forms a SCF E3 ubiquitin ligase complex. The functional specificity of this complex depends on the type of F-box protein. In the SCF complex, it serves as an adapter that links the F-box protein to CUL1.</text>
</comment>
<dbReference type="Gene3D" id="3.30.710.10">
    <property type="entry name" value="Potassium Channel Kv1.1, Chain A"/>
    <property type="match status" value="4"/>
</dbReference>
<feature type="domain" description="SKP1 component POZ" evidence="9">
    <location>
        <begin position="51"/>
        <end position="110"/>
    </location>
</feature>